<dbReference type="EMBL" id="JBHTEY010000004">
    <property type="protein sequence ID" value="MFC7615610.1"/>
    <property type="molecule type" value="Genomic_DNA"/>
</dbReference>
<gene>
    <name evidence="1" type="ORF">ACFQV2_20995</name>
</gene>
<organism evidence="1 2">
    <name type="scientific">Actinokineospora soli</name>
    <dbReference type="NCBI Taxonomy" id="1048753"/>
    <lineage>
        <taxon>Bacteria</taxon>
        <taxon>Bacillati</taxon>
        <taxon>Actinomycetota</taxon>
        <taxon>Actinomycetes</taxon>
        <taxon>Pseudonocardiales</taxon>
        <taxon>Pseudonocardiaceae</taxon>
        <taxon>Actinokineospora</taxon>
    </lineage>
</organism>
<evidence type="ECO:0000313" key="2">
    <source>
        <dbReference type="Proteomes" id="UP001596512"/>
    </source>
</evidence>
<accession>A0ABW2TRJ4</accession>
<sequence>MPAGGRDGPRLPELVEFARDAYWSFVEEHSAHFDLLRAGR</sequence>
<name>A0ABW2TRJ4_9PSEU</name>
<comment type="caution">
    <text evidence="1">The sequence shown here is derived from an EMBL/GenBank/DDBJ whole genome shotgun (WGS) entry which is preliminary data.</text>
</comment>
<reference evidence="2" key="1">
    <citation type="journal article" date="2019" name="Int. J. Syst. Evol. Microbiol.">
        <title>The Global Catalogue of Microorganisms (GCM) 10K type strain sequencing project: providing services to taxonomists for standard genome sequencing and annotation.</title>
        <authorList>
            <consortium name="The Broad Institute Genomics Platform"/>
            <consortium name="The Broad Institute Genome Sequencing Center for Infectious Disease"/>
            <person name="Wu L."/>
            <person name="Ma J."/>
        </authorList>
    </citation>
    <scope>NUCLEOTIDE SEQUENCE [LARGE SCALE GENOMIC DNA]</scope>
    <source>
        <strain evidence="2">JCM 17695</strain>
    </source>
</reference>
<proteinExistence type="predicted"/>
<keyword evidence="2" id="KW-1185">Reference proteome</keyword>
<evidence type="ECO:0000313" key="1">
    <source>
        <dbReference type="EMBL" id="MFC7615610.1"/>
    </source>
</evidence>
<dbReference type="Proteomes" id="UP001596512">
    <property type="component" value="Unassembled WGS sequence"/>
</dbReference>
<protein>
    <submittedName>
        <fullName evidence="1">Uncharacterized protein</fullName>
    </submittedName>
</protein>